<dbReference type="GO" id="GO:0003677">
    <property type="term" value="F:DNA binding"/>
    <property type="evidence" value="ECO:0007669"/>
    <property type="project" value="UniProtKB-UniRule"/>
</dbReference>
<evidence type="ECO:0000313" key="4">
    <source>
        <dbReference type="Proteomes" id="UP000002791"/>
    </source>
</evidence>
<evidence type="ECO:0000313" key="3">
    <source>
        <dbReference type="EMBL" id="EHR59192.1"/>
    </source>
</evidence>
<feature type="domain" description="Core-binding (CB)" evidence="2">
    <location>
        <begin position="136"/>
        <end position="220"/>
    </location>
</feature>
<dbReference type="HOGENOM" id="CLU_037617_1_0_11"/>
<organism evidence="3 4">
    <name type="scientific">Saccharomonospora cyanea NA-134</name>
    <dbReference type="NCBI Taxonomy" id="882082"/>
    <lineage>
        <taxon>Bacteria</taxon>
        <taxon>Bacillati</taxon>
        <taxon>Actinomycetota</taxon>
        <taxon>Actinomycetes</taxon>
        <taxon>Pseudonocardiales</taxon>
        <taxon>Pseudonocardiaceae</taxon>
        <taxon>Saccharomonospora</taxon>
    </lineage>
</organism>
<dbReference type="InterPro" id="IPR044068">
    <property type="entry name" value="CB"/>
</dbReference>
<dbReference type="STRING" id="882082.SaccyDRAFT_0255"/>
<accession>H5XDB2</accession>
<dbReference type="Proteomes" id="UP000002791">
    <property type="component" value="Chromosome"/>
</dbReference>
<protein>
    <recommendedName>
        <fullName evidence="2">Core-binding (CB) domain-containing protein</fullName>
    </recommendedName>
</protein>
<keyword evidence="1" id="KW-0238">DNA-binding</keyword>
<dbReference type="SUPFAM" id="SSF56349">
    <property type="entry name" value="DNA breaking-rejoining enzymes"/>
    <property type="match status" value="1"/>
</dbReference>
<dbReference type="EMBL" id="CM001440">
    <property type="protein sequence ID" value="EHR59192.1"/>
    <property type="molecule type" value="Genomic_DNA"/>
</dbReference>
<dbReference type="RefSeq" id="WP_005452843.1">
    <property type="nucleotide sequence ID" value="NZ_CM001440.1"/>
</dbReference>
<keyword evidence="4" id="KW-1185">Reference proteome</keyword>
<evidence type="ECO:0000256" key="1">
    <source>
        <dbReference type="PROSITE-ProRule" id="PRU01248"/>
    </source>
</evidence>
<gene>
    <name evidence="3" type="ORF">SaccyDRAFT_0255</name>
</gene>
<dbReference type="InterPro" id="IPR011010">
    <property type="entry name" value="DNA_brk_join_enz"/>
</dbReference>
<dbReference type="eggNOG" id="COG4974">
    <property type="taxonomic scope" value="Bacteria"/>
</dbReference>
<dbReference type="PROSITE" id="PS51900">
    <property type="entry name" value="CB"/>
    <property type="match status" value="1"/>
</dbReference>
<dbReference type="AlphaFoldDB" id="H5XDB2"/>
<reference evidence="3 4" key="1">
    <citation type="submission" date="2011-11" db="EMBL/GenBank/DDBJ databases">
        <title>The Noncontiguous Finished sequence of Saccharomonospora cyanea NA-134.</title>
        <authorList>
            <consortium name="US DOE Joint Genome Institute"/>
            <person name="Lucas S."/>
            <person name="Han J."/>
            <person name="Lapidus A."/>
            <person name="Cheng J.-F."/>
            <person name="Goodwin L."/>
            <person name="Pitluck S."/>
            <person name="Peters L."/>
            <person name="Ovchinnikova G."/>
            <person name="Lu M."/>
            <person name="Detter J.C."/>
            <person name="Han C."/>
            <person name="Tapia R."/>
            <person name="Land M."/>
            <person name="Hauser L."/>
            <person name="Kyrpides N."/>
            <person name="Ivanova N."/>
            <person name="Pagani I."/>
            <person name="Brambilla E.-M."/>
            <person name="Klenk H.-P."/>
            <person name="Woyke T."/>
        </authorList>
    </citation>
    <scope>NUCLEOTIDE SEQUENCE [LARGE SCALE GENOMIC DNA]</scope>
    <source>
        <strain evidence="3 4">NA-134</strain>
    </source>
</reference>
<sequence length="416" mass="46512">MNRTRPVSGRGRYRLYCHGCRPTREQLRASDVQLEELVSGSDASPVQFAVLGQLLNLAQVGNWTAITLRRQAAGLLRVLADHPEGQRVRRSLLDAALGAGRARVAASILASCGLLIEDTVPGIRIWVDRQAATLPENFQADVRAWLLALLDGEERARPRSPQTLYAYFGRVRPHLLTWSQTRAHLREVTHDDVAAVLDSLRGHQRVGTFTSLRSLFQFAKRHRLIFADPSRLLSVGQAPKRTVLPMTDEQIATVKEAVKSPAQRLVVGLVAVYAARAKAIRELTVDDIDLPGRAITIGGVRHQLTEFARDIVAAWLEYRHRRWPYTLNRHVLVTTESALGEAPINDYYLTWNLLLRGVQLEHIRADRVLQEALAINADPLHLAMAFGLSTQTAIDYSEIAHQLAARPIEDVDHKNQ</sequence>
<proteinExistence type="predicted"/>
<evidence type="ECO:0000259" key="2">
    <source>
        <dbReference type="PROSITE" id="PS51900"/>
    </source>
</evidence>
<name>H5XDB2_9PSEU</name>